<feature type="domain" description="Thioesterase" evidence="3">
    <location>
        <begin position="2"/>
        <end position="39"/>
    </location>
</feature>
<dbReference type="SUPFAM" id="SSF54637">
    <property type="entry name" value="Thioesterase/thiol ester dehydrase-isomerase"/>
    <property type="match status" value="1"/>
</dbReference>
<evidence type="ECO:0000256" key="1">
    <source>
        <dbReference type="ARBA" id="ARBA00008324"/>
    </source>
</evidence>
<organism evidence="5">
    <name type="scientific">Harpegnathos saltator</name>
    <name type="common">Jerdon's jumping ant</name>
    <dbReference type="NCBI Taxonomy" id="610380"/>
    <lineage>
        <taxon>Eukaryota</taxon>
        <taxon>Metazoa</taxon>
        <taxon>Ecdysozoa</taxon>
        <taxon>Arthropoda</taxon>
        <taxon>Hexapoda</taxon>
        <taxon>Insecta</taxon>
        <taxon>Pterygota</taxon>
        <taxon>Neoptera</taxon>
        <taxon>Endopterygota</taxon>
        <taxon>Hymenoptera</taxon>
        <taxon>Apocrita</taxon>
        <taxon>Aculeata</taxon>
        <taxon>Formicoidea</taxon>
        <taxon>Formicidae</taxon>
        <taxon>Ponerinae</taxon>
        <taxon>Ponerini</taxon>
        <taxon>Harpegnathos</taxon>
    </lineage>
</organism>
<evidence type="ECO:0000313" key="5">
    <source>
        <dbReference type="Proteomes" id="UP000008237"/>
    </source>
</evidence>
<dbReference type="GO" id="GO:0047617">
    <property type="term" value="F:fatty acyl-CoA hydrolase activity"/>
    <property type="evidence" value="ECO:0007669"/>
    <property type="project" value="InterPro"/>
</dbReference>
<evidence type="ECO:0000313" key="4">
    <source>
        <dbReference type="EMBL" id="EFN81384.1"/>
    </source>
</evidence>
<dbReference type="Pfam" id="PF03061">
    <property type="entry name" value="4HBT"/>
    <property type="match status" value="1"/>
</dbReference>
<accession>E2BSE6</accession>
<keyword evidence="5" id="KW-1185">Reference proteome</keyword>
<evidence type="ECO:0000256" key="2">
    <source>
        <dbReference type="ARBA" id="ARBA00022801"/>
    </source>
</evidence>
<keyword evidence="2" id="KW-0378">Hydrolase</keyword>
<protein>
    <recommendedName>
        <fullName evidence="3">Thioesterase domain-containing protein</fullName>
    </recommendedName>
</protein>
<dbReference type="AlphaFoldDB" id="E2BSE6"/>
<reference evidence="4 5" key="1">
    <citation type="journal article" date="2010" name="Science">
        <title>Genomic comparison of the ants Camponotus floridanus and Harpegnathos saltator.</title>
        <authorList>
            <person name="Bonasio R."/>
            <person name="Zhang G."/>
            <person name="Ye C."/>
            <person name="Mutti N.S."/>
            <person name="Fang X."/>
            <person name="Qin N."/>
            <person name="Donahue G."/>
            <person name="Yang P."/>
            <person name="Li Q."/>
            <person name="Li C."/>
            <person name="Zhang P."/>
            <person name="Huang Z."/>
            <person name="Berger S.L."/>
            <person name="Reinberg D."/>
            <person name="Wang J."/>
            <person name="Liebig J."/>
        </authorList>
    </citation>
    <scope>NUCLEOTIDE SEQUENCE [LARGE SCALE GENOMIC DNA]</scope>
    <source>
        <strain evidence="4 5">R22 G/1</strain>
    </source>
</reference>
<dbReference type="InterPro" id="IPR006683">
    <property type="entry name" value="Thioestr_dom"/>
</dbReference>
<dbReference type="PANTHER" id="PTHR21660:SF1">
    <property type="entry name" value="ACYL-COENZYME A THIOESTERASE 13"/>
    <property type="match status" value="1"/>
</dbReference>
<sequence>MFVKTAFPGDIVTVDAKTIRSGKKIAFLAVELRKNDSKDVIAHGQHTKYLL</sequence>
<dbReference type="InterPro" id="IPR039298">
    <property type="entry name" value="ACOT13"/>
</dbReference>
<comment type="similarity">
    <text evidence="1">Belongs to the thioesterase PaaI family.</text>
</comment>
<gene>
    <name evidence="4" type="ORF">EAI_06353</name>
</gene>
<evidence type="ECO:0000259" key="3">
    <source>
        <dbReference type="Pfam" id="PF03061"/>
    </source>
</evidence>
<dbReference type="EMBL" id="GL450204">
    <property type="protein sequence ID" value="EFN81384.1"/>
    <property type="molecule type" value="Genomic_DNA"/>
</dbReference>
<dbReference type="PANTHER" id="PTHR21660">
    <property type="entry name" value="THIOESTERASE SUPERFAMILY MEMBER-RELATED"/>
    <property type="match status" value="1"/>
</dbReference>
<proteinExistence type="inferred from homology"/>
<dbReference type="InParanoid" id="E2BSE6"/>
<dbReference type="STRING" id="610380.E2BSE6"/>
<dbReference type="InterPro" id="IPR029069">
    <property type="entry name" value="HotDog_dom_sf"/>
</dbReference>
<dbReference type="Gene3D" id="3.10.129.10">
    <property type="entry name" value="Hotdog Thioesterase"/>
    <property type="match status" value="1"/>
</dbReference>
<dbReference type="OrthoDB" id="46529at2759"/>
<name>E2BSE6_HARSA</name>
<dbReference type="Proteomes" id="UP000008237">
    <property type="component" value="Unassembled WGS sequence"/>
</dbReference>